<dbReference type="SMART" id="SM01294">
    <property type="entry name" value="PKS_PP_betabranch"/>
    <property type="match status" value="2"/>
</dbReference>
<dbReference type="Pfam" id="PF02801">
    <property type="entry name" value="Ketoacyl-synt_C"/>
    <property type="match status" value="2"/>
</dbReference>
<keyword evidence="11" id="KW-0012">Acyltransferase</keyword>
<feature type="domain" description="Carrier" evidence="14">
    <location>
        <begin position="2469"/>
        <end position="2544"/>
    </location>
</feature>
<dbReference type="Pfam" id="PF13193">
    <property type="entry name" value="AMP-binding_C"/>
    <property type="match status" value="1"/>
</dbReference>
<dbReference type="InterPro" id="IPR020806">
    <property type="entry name" value="PKS_PP-bd"/>
</dbReference>
<dbReference type="InterPro" id="IPR013120">
    <property type="entry name" value="FAR_NAD-bd"/>
</dbReference>
<comment type="pathway">
    <text evidence="2">Antibiotic biosynthesis.</text>
</comment>
<dbReference type="InterPro" id="IPR045851">
    <property type="entry name" value="AMP-bd_C_sf"/>
</dbReference>
<dbReference type="InterPro" id="IPR016039">
    <property type="entry name" value="Thiolase-like"/>
</dbReference>
<gene>
    <name evidence="16" type="ORF">R2D22_33240</name>
</gene>
<dbReference type="Gene3D" id="3.40.50.980">
    <property type="match status" value="2"/>
</dbReference>
<dbReference type="Pfam" id="PF07993">
    <property type="entry name" value="NAD_binding_4"/>
    <property type="match status" value="1"/>
</dbReference>
<dbReference type="InterPro" id="IPR015421">
    <property type="entry name" value="PyrdxlP-dep_Trfase_major"/>
</dbReference>
<dbReference type="Gene3D" id="3.30.559.10">
    <property type="entry name" value="Chloramphenicol acetyltransferase-like domain"/>
    <property type="match status" value="1"/>
</dbReference>
<dbReference type="SMART" id="SM00823">
    <property type="entry name" value="PKS_PP"/>
    <property type="match status" value="3"/>
</dbReference>
<dbReference type="InterPro" id="IPR010071">
    <property type="entry name" value="AA_adenyl_dom"/>
</dbReference>
<dbReference type="InterPro" id="IPR001242">
    <property type="entry name" value="Condensation_dom"/>
</dbReference>
<keyword evidence="8" id="KW-0663">Pyridoxal phosphate</keyword>
<feature type="compositionally biased region" description="Basic and acidic residues" evidence="13">
    <location>
        <begin position="2429"/>
        <end position="2445"/>
    </location>
</feature>
<dbReference type="Gene3D" id="3.30.559.30">
    <property type="entry name" value="Nonribosomal peptide synthetase, condensation domain"/>
    <property type="match status" value="1"/>
</dbReference>
<dbReference type="InterPro" id="IPR015424">
    <property type="entry name" value="PyrdxlP-dep_Trfase"/>
</dbReference>
<dbReference type="RefSeq" id="WP_318108829.1">
    <property type="nucleotide sequence ID" value="NZ_CP137573.1"/>
</dbReference>
<dbReference type="Gene3D" id="3.40.366.10">
    <property type="entry name" value="Malonyl-Coenzyme A Acyl Carrier Protein, domain 2"/>
    <property type="match status" value="1"/>
</dbReference>
<evidence type="ECO:0000256" key="4">
    <source>
        <dbReference type="ARBA" id="ARBA00022553"/>
    </source>
</evidence>
<dbReference type="Pfam" id="PF22336">
    <property type="entry name" value="RhiE-like_linker"/>
    <property type="match status" value="1"/>
</dbReference>
<dbReference type="Pfam" id="PF00202">
    <property type="entry name" value="Aminotran_3"/>
    <property type="match status" value="1"/>
</dbReference>
<dbReference type="Proteomes" id="UP001301731">
    <property type="component" value="Chromosome"/>
</dbReference>
<dbReference type="SMART" id="SM00827">
    <property type="entry name" value="PKS_AT"/>
    <property type="match status" value="1"/>
</dbReference>
<comment type="similarity">
    <text evidence="12">In the C-terminal section; belongs to the NRP synthetase family.</text>
</comment>
<name>A0ABZ0M2I8_9ACTN</name>
<feature type="compositionally biased region" description="Basic and acidic residues" evidence="13">
    <location>
        <begin position="172"/>
        <end position="201"/>
    </location>
</feature>
<proteinExistence type="inferred from homology"/>
<evidence type="ECO:0000256" key="10">
    <source>
        <dbReference type="ARBA" id="ARBA00023268"/>
    </source>
</evidence>
<dbReference type="Pfam" id="PF08659">
    <property type="entry name" value="KR"/>
    <property type="match status" value="1"/>
</dbReference>
<evidence type="ECO:0000259" key="14">
    <source>
        <dbReference type="PROSITE" id="PS50075"/>
    </source>
</evidence>
<dbReference type="Gene3D" id="3.30.70.3290">
    <property type="match status" value="2"/>
</dbReference>
<evidence type="ECO:0000313" key="16">
    <source>
        <dbReference type="EMBL" id="WOX25988.1"/>
    </source>
</evidence>
<dbReference type="Pfam" id="PF00109">
    <property type="entry name" value="ketoacyl-synt"/>
    <property type="match status" value="2"/>
</dbReference>
<feature type="region of interest" description="Disordered" evidence="13">
    <location>
        <begin position="2429"/>
        <end position="2457"/>
    </location>
</feature>
<keyword evidence="10" id="KW-0511">Multifunctional enzyme</keyword>
<dbReference type="InterPro" id="IPR036736">
    <property type="entry name" value="ACP-like_sf"/>
</dbReference>
<dbReference type="PROSITE" id="PS52004">
    <property type="entry name" value="KS3_2"/>
    <property type="match status" value="2"/>
</dbReference>
<comment type="cofactor">
    <cofactor evidence="1">
        <name>pantetheine 4'-phosphate</name>
        <dbReference type="ChEBI" id="CHEBI:47942"/>
    </cofactor>
</comment>
<feature type="region of interest" description="Disordered" evidence="13">
    <location>
        <begin position="158"/>
        <end position="227"/>
    </location>
</feature>
<feature type="region of interest" description="Disordered" evidence="13">
    <location>
        <begin position="1051"/>
        <end position="1084"/>
    </location>
</feature>
<dbReference type="PANTHER" id="PTHR43775">
    <property type="entry name" value="FATTY ACID SYNTHASE"/>
    <property type="match status" value="1"/>
</dbReference>
<dbReference type="SUPFAM" id="SSF47336">
    <property type="entry name" value="ACP-like"/>
    <property type="match status" value="3"/>
</dbReference>
<dbReference type="InterPro" id="IPR015422">
    <property type="entry name" value="PyrdxlP-dep_Trfase_small"/>
</dbReference>
<keyword evidence="7" id="KW-0677">Repeat</keyword>
<evidence type="ECO:0000256" key="12">
    <source>
        <dbReference type="ARBA" id="ARBA00029443"/>
    </source>
</evidence>
<dbReference type="InterPro" id="IPR023213">
    <property type="entry name" value="CAT-like_dom_sf"/>
</dbReference>
<dbReference type="Gene3D" id="2.30.38.10">
    <property type="entry name" value="Luciferase, Domain 3"/>
    <property type="match status" value="1"/>
</dbReference>
<dbReference type="InterPro" id="IPR057326">
    <property type="entry name" value="KR_dom"/>
</dbReference>
<dbReference type="InterPro" id="IPR036291">
    <property type="entry name" value="NAD(P)-bd_dom_sf"/>
</dbReference>
<dbReference type="InterPro" id="IPR014043">
    <property type="entry name" value="Acyl_transferase_dom"/>
</dbReference>
<evidence type="ECO:0000256" key="6">
    <source>
        <dbReference type="ARBA" id="ARBA00022679"/>
    </source>
</evidence>
<dbReference type="InterPro" id="IPR013968">
    <property type="entry name" value="PKS_KR"/>
</dbReference>
<organism evidence="16 17">
    <name type="scientific">Streptomyces solicathayae</name>
    <dbReference type="NCBI Taxonomy" id="3081768"/>
    <lineage>
        <taxon>Bacteria</taxon>
        <taxon>Bacillati</taxon>
        <taxon>Actinomycetota</taxon>
        <taxon>Actinomycetes</taxon>
        <taxon>Kitasatosporales</taxon>
        <taxon>Streptomycetaceae</taxon>
        <taxon>Streptomyces</taxon>
    </lineage>
</organism>
<dbReference type="InterPro" id="IPR025110">
    <property type="entry name" value="AMP-bd_C"/>
</dbReference>
<dbReference type="CDD" id="cd05235">
    <property type="entry name" value="SDR_e1"/>
    <property type="match status" value="1"/>
</dbReference>
<dbReference type="InterPro" id="IPR016036">
    <property type="entry name" value="Malonyl_transacylase_ACP-bd"/>
</dbReference>
<dbReference type="Gene3D" id="3.90.1150.10">
    <property type="entry name" value="Aspartate Aminotransferase, domain 1"/>
    <property type="match status" value="1"/>
</dbReference>
<dbReference type="InterPro" id="IPR005814">
    <property type="entry name" value="Aminotrans_3"/>
</dbReference>
<evidence type="ECO:0000256" key="13">
    <source>
        <dbReference type="SAM" id="MobiDB-lite"/>
    </source>
</evidence>
<keyword evidence="9" id="KW-0045">Antibiotic biosynthesis</keyword>
<dbReference type="InterPro" id="IPR020841">
    <property type="entry name" value="PKS_Beta-ketoAc_synthase_dom"/>
</dbReference>
<feature type="compositionally biased region" description="Low complexity" evidence="13">
    <location>
        <begin position="3309"/>
        <end position="3318"/>
    </location>
</feature>
<reference evidence="16 17" key="1">
    <citation type="submission" date="2023-10" db="EMBL/GenBank/DDBJ databases">
        <title>The genome sequence of Streptomyces sp. HUAS YS2.</title>
        <authorList>
            <person name="Mo P."/>
        </authorList>
    </citation>
    <scope>NUCLEOTIDE SEQUENCE [LARGE SCALE GENOMIC DNA]</scope>
    <source>
        <strain evidence="16 17">HUAS YS2</strain>
    </source>
</reference>
<dbReference type="Pfam" id="PF00698">
    <property type="entry name" value="Acyl_transf_1"/>
    <property type="match status" value="1"/>
</dbReference>
<evidence type="ECO:0000256" key="7">
    <source>
        <dbReference type="ARBA" id="ARBA00022737"/>
    </source>
</evidence>
<feature type="domain" description="Ketosynthase family 3 (KS3)" evidence="15">
    <location>
        <begin position="2591"/>
        <end position="3012"/>
    </location>
</feature>
<dbReference type="SUPFAM" id="SSF53901">
    <property type="entry name" value="Thiolase-like"/>
    <property type="match status" value="2"/>
</dbReference>
<dbReference type="Gene3D" id="3.40.50.720">
    <property type="entry name" value="NAD(P)-binding Rossmann-like Domain"/>
    <property type="match status" value="2"/>
</dbReference>
<dbReference type="SUPFAM" id="SSF52777">
    <property type="entry name" value="CoA-dependent acyltransferases"/>
    <property type="match status" value="2"/>
</dbReference>
<dbReference type="InterPro" id="IPR054514">
    <property type="entry name" value="RhiE-like_linker"/>
</dbReference>
<dbReference type="InterPro" id="IPR018201">
    <property type="entry name" value="Ketoacyl_synth_AS"/>
</dbReference>
<dbReference type="EMBL" id="CP137573">
    <property type="protein sequence ID" value="WOX25988.1"/>
    <property type="molecule type" value="Genomic_DNA"/>
</dbReference>
<evidence type="ECO:0000256" key="9">
    <source>
        <dbReference type="ARBA" id="ARBA00023194"/>
    </source>
</evidence>
<evidence type="ECO:0000256" key="3">
    <source>
        <dbReference type="ARBA" id="ARBA00022450"/>
    </source>
</evidence>
<keyword evidence="3" id="KW-0596">Phosphopantetheine</keyword>
<dbReference type="SUPFAM" id="SSF53383">
    <property type="entry name" value="PLP-dependent transferases"/>
    <property type="match status" value="1"/>
</dbReference>
<dbReference type="Pfam" id="PF00668">
    <property type="entry name" value="Condensation"/>
    <property type="match status" value="1"/>
</dbReference>
<protein>
    <submittedName>
        <fullName evidence="16">Amino acid adenylation domain-containing protein</fullName>
    </submittedName>
</protein>
<dbReference type="InterPro" id="IPR000873">
    <property type="entry name" value="AMP-dep_synth/lig_dom"/>
</dbReference>
<keyword evidence="17" id="KW-1185">Reference proteome</keyword>
<feature type="region of interest" description="Disordered" evidence="13">
    <location>
        <begin position="3287"/>
        <end position="3335"/>
    </location>
</feature>
<evidence type="ECO:0000256" key="5">
    <source>
        <dbReference type="ARBA" id="ARBA00022598"/>
    </source>
</evidence>
<dbReference type="Pfam" id="PF00501">
    <property type="entry name" value="AMP-binding"/>
    <property type="match status" value="1"/>
</dbReference>
<dbReference type="InterPro" id="IPR010080">
    <property type="entry name" value="Thioester_reductase-like_dom"/>
</dbReference>
<dbReference type="Pfam" id="PF00550">
    <property type="entry name" value="PP-binding"/>
    <property type="match status" value="3"/>
</dbReference>
<dbReference type="InterPro" id="IPR050091">
    <property type="entry name" value="PKS_NRPS_Biosynth_Enz"/>
</dbReference>
<dbReference type="InterPro" id="IPR006162">
    <property type="entry name" value="Ppantetheine_attach_site"/>
</dbReference>
<dbReference type="SMART" id="SM00825">
    <property type="entry name" value="PKS_KS"/>
    <property type="match status" value="2"/>
</dbReference>
<dbReference type="CDD" id="cd08955">
    <property type="entry name" value="KR_2_FAS_SDR_x"/>
    <property type="match status" value="1"/>
</dbReference>
<keyword evidence="5" id="KW-0436">Ligase</keyword>
<evidence type="ECO:0000256" key="11">
    <source>
        <dbReference type="ARBA" id="ARBA00023315"/>
    </source>
</evidence>
<dbReference type="SUPFAM" id="SSF56801">
    <property type="entry name" value="Acetyl-CoA synthetase-like"/>
    <property type="match status" value="1"/>
</dbReference>
<feature type="domain" description="Carrier" evidence="14">
    <location>
        <begin position="3206"/>
        <end position="3284"/>
    </location>
</feature>
<dbReference type="Pfam" id="PF22621">
    <property type="entry name" value="CurL-like_PKS_C"/>
    <property type="match status" value="1"/>
</dbReference>
<dbReference type="Gene3D" id="3.40.47.10">
    <property type="match status" value="2"/>
</dbReference>
<dbReference type="InterPro" id="IPR014030">
    <property type="entry name" value="Ketoacyl_synth_N"/>
</dbReference>
<dbReference type="Gene3D" id="3.30.300.30">
    <property type="match status" value="1"/>
</dbReference>
<dbReference type="InterPro" id="IPR009081">
    <property type="entry name" value="PP-bd_ACP"/>
</dbReference>
<keyword evidence="6" id="KW-0808">Transferase</keyword>
<dbReference type="SUPFAM" id="SSF52151">
    <property type="entry name" value="FabD/lysophospholipase-like"/>
    <property type="match status" value="1"/>
</dbReference>
<feature type="region of interest" description="Disordered" evidence="13">
    <location>
        <begin position="2549"/>
        <end position="2585"/>
    </location>
</feature>
<dbReference type="NCBIfam" id="TIGR01746">
    <property type="entry name" value="Thioester-redct"/>
    <property type="match status" value="1"/>
</dbReference>
<evidence type="ECO:0000256" key="2">
    <source>
        <dbReference type="ARBA" id="ARBA00004792"/>
    </source>
</evidence>
<dbReference type="PROSITE" id="PS00600">
    <property type="entry name" value="AA_TRANSFER_CLASS_3"/>
    <property type="match status" value="1"/>
</dbReference>
<evidence type="ECO:0000256" key="1">
    <source>
        <dbReference type="ARBA" id="ARBA00001957"/>
    </source>
</evidence>
<feature type="domain" description="Ketosynthase family 3 (KS3)" evidence="15">
    <location>
        <begin position="1085"/>
        <end position="1519"/>
    </location>
</feature>
<sequence>MPDHEQYAASPEQQRVFVLDRLEPGSAALHVHRALLLTGPLAETGLRQALHRATARHEILRTVLRADAGRPVQQVLPAPEPDLSFEDATGTDDPHAPHVRELVEAFTARPFDLGTGPLWRVLLVRLSGDRRVLVLSMHTAVADAETLLHVLREILEPRPALDGEPGGGTPRPYREYAAGRHAPDRAAADRRTELPADRAGGEPEPSVLPVFRPRPPESTGRATSHRQVLTAARAARAELLAERLGCPLSTVLTAAFAVLLRRYGTTAEATFGRTVRTRGSDAARPLLGPRGGVAVLRLPIGEDDSFEAVVRRTDEAAYARDAETAADGTPLFRVLFDSELELPPVGSLPRPDGLAVAEYEVPAAYVHHDLRVTARRLDGGIALDWAAHAALHEPETVARAAHQLDRLLATALARPGDTVATLLSLAADEEQDALEAQWWNTTRTPYRRVAVHRLVEEQVARTPDAVAVECGETRLRYAELDRSADRLAARLSGAGAAPGDMVGLCLDRSAEQVVAVLAVLKAGCVVVPLDAAYPPERLAFMIEDAGVRVLITDDAVSDRDPVLAELFAGLTLVRPDTEPDVAATKYSTDAAESEDGPLPVAEVSAEALAYCIYTSGSTGRPKGVLVDHAALANLVAWHREAWLAEPGTRTLLYSPISFDVAFHEILAGLCTGATLVQVDEDTRRNPMALLDFVRGRRVEKWYMPFVTLQQIAQAARTAPAPTDLRELIVGGEVLRITPEIREFARRSGCVIHNHYGSTECIDVATHTLAGDPGDWPDVVPVGRATVHNMNLYILDEALRPLPVGATGEIYAEGDSLARGYHRRPELTAERFTPSPFGVQGRRLYRMGDLGRYRPDGTIECLGRADNQVKIRGFRVEPSEVEAVLAEHPAVAECVVAAKAGAQGRTRLIAYVVLRDGDADGTMPDRIRASLTDRLPDHMVPTAVLALDALPLTPSGKVDVRALPDGRADVRQARGGGSDRLSGLRESVARIWAELLELPDVDRGRNFFELGGDSVLLVQAHQRIESALGRELPAVALFRHPTVDALARFLEGSEPRPEEAPTSVRTPAPAPEPGPGPATVPGPANDDAVAVIGMACRVPGARDLTEFWANLRDGVESVRTLPDTELFRLEQDGTGDPRFVPAVAAVADADRFDAAFFGYSPAEAAVIDPQQRLFLECAWEAVENAGIDPRQGRTGVYAGAALSTYLVNNVLPAKLGSRTFLSHRHFDEPTELRIEQGNASDHLATRVSYKLDLRGPGVNVQSTCSTSLVAVHLACRAIRAGDCDTALAGGVSVITPQNTGYLWRDGMMLSPDGHCRAFDARAAGTVFGNGLGVVVLKRLSAALADGDHIHAVVRGSAVNNDGAGKVDYTGPSVAAQADVIAEAHRDAGVRADEISYVEAHGTGTRLGDPIEIAGLTEAFRRSSRRDGAYCAIGSVKTNIGHLDEAAGVVGLIKTALSLQHRMLPPSLNFTEANPLAGLAESPFRVNSELRAWSSPDGVPRLAGVSSFGMGGTNCHVVLEEPPAVAAPEPSVHERGAHLLPLSARSTQALRDGVRRHLDWLSGRDDREFADMCHTAATGRRHFDRRVAVLAAGADSARAQLAGMLAAPDLGTLVSRADEGRQPQIGFLFTGQGAQYAGMGGRLYRTQPVFRAAVDECDAILRTLTGRSVVPLVDGADPDGLLADTSDAQPALFTVGYALGRLWESWGVRPDVLLGHSLGEYVAACLAGVFGPEDALRLVTARARLMGGLPREGAMAQVHAAVERVTPHLVDHGDTVSVAAVNAPDLTVLSGNADVLDSLCRELRAAGVDTVALNTSHAFHSPLMRPMLDAFRAVAEGIRYDAPKTDLVSTVTGEPVGPGEMETADYWVRQVTAPVLFAPAVRAAYRLGVRAFVELGPKPTLVGLGRACLTDPELLWLPSLTPRDPEAVLGAFRALHLAGVPVDWVGFEAPFPRRRVPLPAYAFQRERHWVGTRPAGSPEPPPAGATPAPAFELAWDRLESVAEGSTLVRRFVLVGAADGLAGRLAEKLRGHGHEARVEAVPPGGPGGPGELRVVFVPEPSFGEDPSRAAERVLAEARELLASVAEVPVVRQLWFVTRESALGTPASEGELALSGLPALARTIGREHPELDCVSVAVSAEPGAADLAAFVRLLVHGAPGGEEELAVHDGHVHRPRLRPWNGAPSAGGPGDGGGLPVRPDGVYLITGGTGALGLRVALDIARGRPRRVVLVGRTGRPPVDDPLWAELVATGTRVDRVRADVADEEAMRRVVDDCGPDLRGVVHCAGTLDDGILLRQTTERCAAVLRPKAAGAWNLHRHTQDRPLDFFVLFSSLATRIGYAGQGSYAYANGFLDALARHRARLGLPALAVSWGSWAGSGMSARLAEEHQERLRDAGETPLPPDAALAALAALTRGGPAHATVADLDSDALSAVRTDRATARRRTAGEDGRSQGPTPDAPFAARLLRTPPEAARRLLRATVTATVAEVLTGDAEGPVDPVRGFTELGMDSLGALELRGRLHGVLGTPLPATLAFDHPCLDALVRHLEERHFGAEIAAEADEPRDEHVDEGAAPLDVRGTDAEGRPDRHRPDRYLPADEAVAIIGMACRFPDANSPEEFWRLLAEGRDAVRDIPGERWDSDRLYDEDPDAPGRTYVRRAALLDDVDRFDAAFFGISPREAACMDPRHRLLLEETWSAIESAGIDPDTLRGGDTAVYLGCDEFTNDHFRQAAPRLGHEPYISTGTTLSFAAGRLSYKLGLHGPSMVVATACSSSLVALHSAVRAIRQGECGTAVVGAAKLHLAPEETVQLCRLRVLAPDGRSKAFSADADGFGRGEGGAVVLLKRLDRAVADGDPVLAVIRGTAVNHDGPSAGLTVPNGGAQARLLTRALADARLEAEDVTYVEAHGTGTPLGDPIELHALAEALGKRTEPLRIGSVKANIGHLEEAAGLAGVIKVVLALRHGVVPPQIHCDRLSTAVDWDGLPLAVEHAATPWPAGAPRIAGVSSFGASGTNAHVLVEAAPGPVPGTRPAGGDARDVFPFSARDEADLAASVRQFTEALAEPGAPTDPAEVAYTLQTGRKRHRIRLAVVAPDLDALRDRLAEFLRGGAQGPDVFRGEAPAAGTAVPAAPTGAGGPAALAAAWCAGQDVDWAAAHGPGVPRRVPLPSYPFKRVRVRIVESEAPPVSSLPVLPAQPPAQAVPEPAPPTPLPHDTTHLTDVGDALRAHVAQLLGMRTQDLSDTDRFDELGADSLTFMRVSQFVRERFQVVLAFQQLFEEATTLHDLAVLVAGRSTQTPAAAPEPVTHRPAAPPAPEEPTTPAFRSGPSALGGGAGVVARPPASETLTPRQERFLVDLVERYAARTPGSKAEAERERPFLTNCRMPPFQPLCKEIAYPIVVERSSGSRFRDIDGNDYLDISMGYGVHLFGHRPDFVTDALRGQLEDGFHIGPQARQAGQVARLLCEVTGMSRAAFCNSGTEAVMAALRFARAATGRTRFVMFEGSYHGWSDQTLALPAGTRNSLPMARGIGVGPMDDVVVLEYGTAESLATIRELAGDLAAVLVEPVQSRRPDLRPVDFLRELREITAGAGTALIFDEVITGFRVHPGGAQAWSGVSADLVTYGKILGGGMPIGAVAGRAAFMDTVDGGQWNFGDDSRPTTPTTFFGGTFNKNPLTMAAAHAVLTRVREEGPELQSALAENVTRLAEDFNAFCRREGFPLRIVHFSSMFRFIGEGEYSLQRFPLAIDLFFHLLALKGIYVLETRVCFLSTAHAPDDVRLIAETAKDCLTELRAGGFFPPPPAPAAPAPAAPAPVPVAGASRTASRLVDDVRLGADFTVPRDTVTGPPRDVLLTGATGFLGGYLALDLLRHTSARVHCLVRADDAQHARQRVLERLAELGGVDEAERARVVGVPGDLAAPGLGLDDAARRALAERIDAVHHNGAQVNSLLPYDRLRPVNVEATRELLRLAATGLAKPFHYVSTDAVFDAYGYLRQATIYEDEPLTHGDSQFGGGYAETKWVAEKLVEQARAAGLPASVYRPGAITGAVAGGCGQPGDFLNRFIRGIVRMGVCPEMDATVDAAPADYVSRMIVELSRSEPAGGTYHLTHPDPLPYDAFVGVLRGAGFPLDVVPLHRWEALLGEVRYEDDNPLYPLLPLFTESTDPVFRRARLDVRRARAGAPAVTASCPSLRELLPRYLERFAAEGLLPRASGRPRGTEG</sequence>
<dbReference type="Gene3D" id="1.10.1200.10">
    <property type="entry name" value="ACP-like"/>
    <property type="match status" value="3"/>
</dbReference>
<evidence type="ECO:0000313" key="17">
    <source>
        <dbReference type="Proteomes" id="UP001301731"/>
    </source>
</evidence>
<feature type="compositionally biased region" description="Pro residues" evidence="13">
    <location>
        <begin position="1067"/>
        <end position="1079"/>
    </location>
</feature>
<dbReference type="PANTHER" id="PTHR43775:SF51">
    <property type="entry name" value="INACTIVE PHENOLPHTHIOCEROL SYNTHESIS POLYKETIDE SYNTHASE TYPE I PKS1-RELATED"/>
    <property type="match status" value="1"/>
</dbReference>
<dbReference type="Gene3D" id="3.40.640.10">
    <property type="entry name" value="Type I PLP-dependent aspartate aminotransferase-like (Major domain)"/>
    <property type="match status" value="1"/>
</dbReference>
<dbReference type="InterPro" id="IPR016035">
    <property type="entry name" value="Acyl_Trfase/lysoPLipase"/>
</dbReference>
<dbReference type="InterPro" id="IPR049704">
    <property type="entry name" value="Aminotrans_3_PPA_site"/>
</dbReference>
<dbReference type="SMART" id="SM00822">
    <property type="entry name" value="PKS_KR"/>
    <property type="match status" value="1"/>
</dbReference>
<dbReference type="NCBIfam" id="TIGR01733">
    <property type="entry name" value="AA-adenyl-dom"/>
    <property type="match status" value="1"/>
</dbReference>
<dbReference type="InterPro" id="IPR014031">
    <property type="entry name" value="Ketoacyl_synth_C"/>
</dbReference>
<evidence type="ECO:0000256" key="8">
    <source>
        <dbReference type="ARBA" id="ARBA00022898"/>
    </source>
</evidence>
<dbReference type="PROSITE" id="PS00606">
    <property type="entry name" value="KS3_1"/>
    <property type="match status" value="1"/>
</dbReference>
<dbReference type="SUPFAM" id="SSF55048">
    <property type="entry name" value="Probable ACP-binding domain of malonyl-CoA ACP transacylase"/>
    <property type="match status" value="1"/>
</dbReference>
<dbReference type="CDD" id="cd00833">
    <property type="entry name" value="PKS"/>
    <property type="match status" value="2"/>
</dbReference>
<feature type="compositionally biased region" description="Basic and acidic residues" evidence="13">
    <location>
        <begin position="2571"/>
        <end position="2585"/>
    </location>
</feature>
<dbReference type="InterPro" id="IPR001227">
    <property type="entry name" value="Ac_transferase_dom_sf"/>
</dbReference>
<dbReference type="SUPFAM" id="SSF51735">
    <property type="entry name" value="NAD(P)-binding Rossmann-fold domains"/>
    <property type="match status" value="3"/>
</dbReference>
<dbReference type="PROSITE" id="PS00012">
    <property type="entry name" value="PHOSPHOPANTETHEINE"/>
    <property type="match status" value="2"/>
</dbReference>
<evidence type="ECO:0000259" key="15">
    <source>
        <dbReference type="PROSITE" id="PS52004"/>
    </source>
</evidence>
<keyword evidence="4" id="KW-0597">Phosphoprotein</keyword>
<accession>A0ABZ0M2I8</accession>
<feature type="domain" description="Carrier" evidence="14">
    <location>
        <begin position="978"/>
        <end position="1053"/>
    </location>
</feature>
<dbReference type="PROSITE" id="PS50075">
    <property type="entry name" value="CARRIER"/>
    <property type="match status" value="3"/>
</dbReference>